<dbReference type="EMBL" id="KV454407">
    <property type="protein sequence ID" value="ODQ66977.1"/>
    <property type="molecule type" value="Genomic_DNA"/>
</dbReference>
<dbReference type="GO" id="GO:0043565">
    <property type="term" value="F:sequence-specific DNA binding"/>
    <property type="evidence" value="ECO:0007669"/>
    <property type="project" value="InterPro"/>
</dbReference>
<keyword evidence="7" id="KW-1185">Reference proteome</keyword>
<dbReference type="InterPro" id="IPR016069">
    <property type="entry name" value="Translin_C"/>
</dbReference>
<dbReference type="AlphaFoldDB" id="A0A1E3PQ63"/>
<dbReference type="Gene3D" id="1.20.58.200">
    <property type="entry name" value="Translin, domain 2"/>
    <property type="match status" value="1"/>
</dbReference>
<accession>A0A1E3PQ63</accession>
<keyword evidence="5" id="KW-0539">Nucleus</keyword>
<protein>
    <submittedName>
        <fullName evidence="6">Translin</fullName>
    </submittedName>
</protein>
<dbReference type="OrthoDB" id="31005at2759"/>
<dbReference type="Pfam" id="PF01997">
    <property type="entry name" value="Translin"/>
    <property type="match status" value="1"/>
</dbReference>
<comment type="similarity">
    <text evidence="3">Belongs to the translin family.</text>
</comment>
<evidence type="ECO:0000256" key="1">
    <source>
        <dbReference type="ARBA" id="ARBA00004123"/>
    </source>
</evidence>
<comment type="subcellular location">
    <subcellularLocation>
        <location evidence="2">Cytoplasm</location>
    </subcellularLocation>
    <subcellularLocation>
        <location evidence="1">Nucleus</location>
    </subcellularLocation>
</comment>
<evidence type="ECO:0000256" key="5">
    <source>
        <dbReference type="ARBA" id="ARBA00023242"/>
    </source>
</evidence>
<evidence type="ECO:0000256" key="3">
    <source>
        <dbReference type="ARBA" id="ARBA00005902"/>
    </source>
</evidence>
<proteinExistence type="inferred from homology"/>
<dbReference type="GO" id="GO:0005737">
    <property type="term" value="C:cytoplasm"/>
    <property type="evidence" value="ECO:0007669"/>
    <property type="project" value="UniProtKB-SubCell"/>
</dbReference>
<dbReference type="Proteomes" id="UP000095009">
    <property type="component" value="Unassembled WGS sequence"/>
</dbReference>
<dbReference type="InterPro" id="IPR036081">
    <property type="entry name" value="Translin_sf"/>
</dbReference>
<evidence type="ECO:0000313" key="6">
    <source>
        <dbReference type="EMBL" id="ODQ66977.1"/>
    </source>
</evidence>
<dbReference type="SUPFAM" id="SSF74784">
    <property type="entry name" value="Translin"/>
    <property type="match status" value="1"/>
</dbReference>
<dbReference type="GO" id="GO:0005634">
    <property type="term" value="C:nucleus"/>
    <property type="evidence" value="ECO:0007669"/>
    <property type="project" value="UniProtKB-SubCell"/>
</dbReference>
<dbReference type="InterPro" id="IPR002848">
    <property type="entry name" value="Translin_fam"/>
</dbReference>
<dbReference type="STRING" id="857566.A0A1E3PQ63"/>
<gene>
    <name evidence="6" type="ORF">NADFUDRAFT_40163</name>
</gene>
<sequence>MTLAKSPKNEVPNYQPAAVVTATADTIGQKRVAEAHEEVACSKQARGHGMNAPRIDSIEGLFQYCRGSLDAHHDIREKVIKAGRDVTNASKKIIFALQSVRLDSQGKVLFTASINSNIDKGYTIIQEKLQSIVGEIGVNFSHGVHPQKRSKYQHQISGGIQEFVEAVSLECYLREGRIITLREVQNRVSEWVKPKGDNPHPSEYKTIPITIEDFILGLFDLTGELMRFSISNLKPVTASKEVVDPIPSICTNMLNVMREFKTQFDQLNLTELGRNQDLKEFAKKRAVFEASLQKVEFGIYGVFMRINEMT</sequence>
<evidence type="ECO:0000313" key="7">
    <source>
        <dbReference type="Proteomes" id="UP000095009"/>
    </source>
</evidence>
<dbReference type="InterPro" id="IPR016068">
    <property type="entry name" value="Translin_N"/>
</dbReference>
<dbReference type="Gene3D" id="1.20.58.190">
    <property type="entry name" value="Translin, domain 1"/>
    <property type="match status" value="1"/>
</dbReference>
<name>A0A1E3PQ63_9ASCO</name>
<keyword evidence="4" id="KW-0963">Cytoplasm</keyword>
<evidence type="ECO:0000256" key="4">
    <source>
        <dbReference type="ARBA" id="ARBA00022490"/>
    </source>
</evidence>
<dbReference type="PANTHER" id="PTHR10741">
    <property type="entry name" value="TRANSLIN AND TRANSLIN ASSOCIATED PROTEIN X"/>
    <property type="match status" value="1"/>
</dbReference>
<evidence type="ECO:0000256" key="2">
    <source>
        <dbReference type="ARBA" id="ARBA00004496"/>
    </source>
</evidence>
<reference evidence="6 7" key="1">
    <citation type="journal article" date="2016" name="Proc. Natl. Acad. Sci. U.S.A.">
        <title>Comparative genomics of biotechnologically important yeasts.</title>
        <authorList>
            <person name="Riley R."/>
            <person name="Haridas S."/>
            <person name="Wolfe K.H."/>
            <person name="Lopes M.R."/>
            <person name="Hittinger C.T."/>
            <person name="Goeker M."/>
            <person name="Salamov A.A."/>
            <person name="Wisecaver J.H."/>
            <person name="Long T.M."/>
            <person name="Calvey C.H."/>
            <person name="Aerts A.L."/>
            <person name="Barry K.W."/>
            <person name="Choi C."/>
            <person name="Clum A."/>
            <person name="Coughlan A.Y."/>
            <person name="Deshpande S."/>
            <person name="Douglass A.P."/>
            <person name="Hanson S.J."/>
            <person name="Klenk H.-P."/>
            <person name="LaButti K.M."/>
            <person name="Lapidus A."/>
            <person name="Lindquist E.A."/>
            <person name="Lipzen A.M."/>
            <person name="Meier-Kolthoff J.P."/>
            <person name="Ohm R.A."/>
            <person name="Otillar R.P."/>
            <person name="Pangilinan J.L."/>
            <person name="Peng Y."/>
            <person name="Rokas A."/>
            <person name="Rosa C.A."/>
            <person name="Scheuner C."/>
            <person name="Sibirny A.A."/>
            <person name="Slot J.C."/>
            <person name="Stielow J.B."/>
            <person name="Sun H."/>
            <person name="Kurtzman C.P."/>
            <person name="Blackwell M."/>
            <person name="Grigoriev I.V."/>
            <person name="Jeffries T.W."/>
        </authorList>
    </citation>
    <scope>NUCLEOTIDE SEQUENCE [LARGE SCALE GENOMIC DNA]</scope>
    <source>
        <strain evidence="6 7">DSM 6958</strain>
    </source>
</reference>
<dbReference type="CDD" id="cd14820">
    <property type="entry name" value="TRAX"/>
    <property type="match status" value="1"/>
</dbReference>
<organism evidence="6 7">
    <name type="scientific">Nadsonia fulvescens var. elongata DSM 6958</name>
    <dbReference type="NCBI Taxonomy" id="857566"/>
    <lineage>
        <taxon>Eukaryota</taxon>
        <taxon>Fungi</taxon>
        <taxon>Dikarya</taxon>
        <taxon>Ascomycota</taxon>
        <taxon>Saccharomycotina</taxon>
        <taxon>Dipodascomycetes</taxon>
        <taxon>Dipodascales</taxon>
        <taxon>Dipodascales incertae sedis</taxon>
        <taxon>Nadsonia</taxon>
    </lineage>
</organism>